<name>A0A0L0EV76_9GAMM</name>
<dbReference type="Proteomes" id="UP000036850">
    <property type="component" value="Unassembled WGS sequence"/>
</dbReference>
<organism evidence="1 2">
    <name type="scientific">Pseudoalteromonas rubra</name>
    <dbReference type="NCBI Taxonomy" id="43658"/>
    <lineage>
        <taxon>Bacteria</taxon>
        <taxon>Pseudomonadati</taxon>
        <taxon>Pseudomonadota</taxon>
        <taxon>Gammaproteobacteria</taxon>
        <taxon>Alteromonadales</taxon>
        <taxon>Pseudoalteromonadaceae</taxon>
        <taxon>Pseudoalteromonas</taxon>
    </lineage>
</organism>
<proteinExistence type="predicted"/>
<accession>A0A0L0EV76</accession>
<protein>
    <submittedName>
        <fullName evidence="1">Uncharacterized protein</fullName>
    </submittedName>
</protein>
<dbReference type="PATRIC" id="fig|43658.6.peg.2575"/>
<comment type="caution">
    <text evidence="1">The sequence shown here is derived from an EMBL/GenBank/DDBJ whole genome shotgun (WGS) entry which is preliminary data.</text>
</comment>
<gene>
    <name evidence="1" type="ORF">AC626_05425</name>
</gene>
<feature type="non-terminal residue" evidence="1">
    <location>
        <position position="1"/>
    </location>
</feature>
<dbReference type="EMBL" id="LFZX01000027">
    <property type="protein sequence ID" value="KNC68324.1"/>
    <property type="molecule type" value="Genomic_DNA"/>
</dbReference>
<reference evidence="2" key="1">
    <citation type="submission" date="2015-07" db="EMBL/GenBank/DDBJ databases">
        <title>Draft genome sequence of a Pseudoalteromonas rubra strain, OCN096, isolated from Kaneohe Bay, Oahu, Hawaii.</title>
        <authorList>
            <person name="Beurmann S."/>
            <person name="Ushijima B."/>
            <person name="Belcaid M."/>
            <person name="Callahan S.M."/>
            <person name="Aeby G.S."/>
        </authorList>
    </citation>
    <scope>NUCLEOTIDE SEQUENCE [LARGE SCALE GENOMIC DNA]</scope>
    <source>
        <strain evidence="2">OCN096</strain>
    </source>
</reference>
<sequence>FAHTTAGEQQITALISALCHNHPVLLDRLSASSQVTTIRLLLQRHPPKVLDDALDLATKKQRQTALRSIVTEVHAEINLNPELLHRLAGQP</sequence>
<evidence type="ECO:0000313" key="1">
    <source>
        <dbReference type="EMBL" id="KNC68324.1"/>
    </source>
</evidence>
<evidence type="ECO:0000313" key="2">
    <source>
        <dbReference type="Proteomes" id="UP000036850"/>
    </source>
</evidence>
<dbReference type="AlphaFoldDB" id="A0A0L0EV76"/>